<protein>
    <submittedName>
        <fullName evidence="2">Carbohydrate-binding module family 13 protein</fullName>
    </submittedName>
</protein>
<reference evidence="2" key="1">
    <citation type="submission" date="2020-11" db="EMBL/GenBank/DDBJ databases">
        <authorList>
            <consortium name="DOE Joint Genome Institute"/>
            <person name="Ahrendt S."/>
            <person name="Riley R."/>
            <person name="Andreopoulos W."/>
            <person name="Labutti K."/>
            <person name="Pangilinan J."/>
            <person name="Ruiz-Duenas F.J."/>
            <person name="Barrasa J.M."/>
            <person name="Sanchez-Garcia M."/>
            <person name="Camarero S."/>
            <person name="Miyauchi S."/>
            <person name="Serrano A."/>
            <person name="Linde D."/>
            <person name="Babiker R."/>
            <person name="Drula E."/>
            <person name="Ayuso-Fernandez I."/>
            <person name="Pacheco R."/>
            <person name="Padilla G."/>
            <person name="Ferreira P."/>
            <person name="Barriuso J."/>
            <person name="Kellner H."/>
            <person name="Castanera R."/>
            <person name="Alfaro M."/>
            <person name="Ramirez L."/>
            <person name="Pisabarro A.G."/>
            <person name="Kuo A."/>
            <person name="Tritt A."/>
            <person name="Lipzen A."/>
            <person name="He G."/>
            <person name="Yan M."/>
            <person name="Ng V."/>
            <person name="Cullen D."/>
            <person name="Martin F."/>
            <person name="Rosso M.-N."/>
            <person name="Henrissat B."/>
            <person name="Hibbett D."/>
            <person name="Martinez A.T."/>
            <person name="Grigoriev I.V."/>
        </authorList>
    </citation>
    <scope>NUCLEOTIDE SEQUENCE</scope>
    <source>
        <strain evidence="2">MF-IS2</strain>
    </source>
</reference>
<evidence type="ECO:0000313" key="2">
    <source>
        <dbReference type="EMBL" id="KAF9446432.1"/>
    </source>
</evidence>
<accession>A0A9P5X894</accession>
<dbReference type="EMBL" id="MU151246">
    <property type="protein sequence ID" value="KAF9446432.1"/>
    <property type="molecule type" value="Genomic_DNA"/>
</dbReference>
<feature type="non-terminal residue" evidence="2">
    <location>
        <position position="126"/>
    </location>
</feature>
<evidence type="ECO:0000313" key="3">
    <source>
        <dbReference type="Proteomes" id="UP000807342"/>
    </source>
</evidence>
<dbReference type="AlphaFoldDB" id="A0A9P5X894"/>
<comment type="caution">
    <text evidence="2">The sequence shown here is derived from an EMBL/GenBank/DDBJ whole genome shotgun (WGS) entry which is preliminary data.</text>
</comment>
<dbReference type="PROSITE" id="PS50231">
    <property type="entry name" value="RICIN_B_LECTIN"/>
    <property type="match status" value="1"/>
</dbReference>
<feature type="non-terminal residue" evidence="2">
    <location>
        <position position="1"/>
    </location>
</feature>
<name>A0A9P5X894_9AGAR</name>
<evidence type="ECO:0000259" key="1">
    <source>
        <dbReference type="SMART" id="SM00458"/>
    </source>
</evidence>
<dbReference type="InterPro" id="IPR000772">
    <property type="entry name" value="Ricin_B_lectin"/>
</dbReference>
<dbReference type="Gene3D" id="2.80.10.50">
    <property type="match status" value="1"/>
</dbReference>
<dbReference type="Pfam" id="PF00652">
    <property type="entry name" value="Ricin_B_lectin"/>
    <property type="match status" value="1"/>
</dbReference>
<dbReference type="OrthoDB" id="6770063at2759"/>
<proteinExistence type="predicted"/>
<gene>
    <name evidence="2" type="ORF">P691DRAFT_642124</name>
</gene>
<dbReference type="CDD" id="cd00161">
    <property type="entry name" value="beta-trefoil_Ricin-like"/>
    <property type="match status" value="1"/>
</dbReference>
<dbReference type="SMART" id="SM00458">
    <property type="entry name" value="RICIN"/>
    <property type="match status" value="1"/>
</dbReference>
<sequence length="126" mass="14141">IHPGYDGTKCLDVRGSRFVDGTPVEIYDCNGTNAQNWVIQPGTTRVKVAGQNFCLDAGADPLDGTKMKIWTCYPDLPAQTWYYTDDKRIALKHQGQCLDLTDGSSKDYNVMQVWKCTNGNMNQIWS</sequence>
<dbReference type="InterPro" id="IPR035992">
    <property type="entry name" value="Ricin_B-like_lectins"/>
</dbReference>
<keyword evidence="3" id="KW-1185">Reference proteome</keyword>
<feature type="domain" description="Ricin B lectin" evidence="1">
    <location>
        <begin position="1"/>
        <end position="126"/>
    </location>
</feature>
<dbReference type="SUPFAM" id="SSF50370">
    <property type="entry name" value="Ricin B-like lectins"/>
    <property type="match status" value="1"/>
</dbReference>
<dbReference type="Proteomes" id="UP000807342">
    <property type="component" value="Unassembled WGS sequence"/>
</dbReference>
<organism evidence="2 3">
    <name type="scientific">Macrolepiota fuliginosa MF-IS2</name>
    <dbReference type="NCBI Taxonomy" id="1400762"/>
    <lineage>
        <taxon>Eukaryota</taxon>
        <taxon>Fungi</taxon>
        <taxon>Dikarya</taxon>
        <taxon>Basidiomycota</taxon>
        <taxon>Agaricomycotina</taxon>
        <taxon>Agaricomycetes</taxon>
        <taxon>Agaricomycetidae</taxon>
        <taxon>Agaricales</taxon>
        <taxon>Agaricineae</taxon>
        <taxon>Agaricaceae</taxon>
        <taxon>Macrolepiota</taxon>
    </lineage>
</organism>